<reference evidence="6 7" key="1">
    <citation type="submission" date="2018-06" db="EMBL/GenBank/DDBJ databases">
        <authorList>
            <consortium name="Pathogen Informatics"/>
            <person name="Doyle S."/>
        </authorList>
    </citation>
    <scope>NUCLEOTIDE SEQUENCE [LARGE SCALE GENOMIC DNA]</scope>
    <source>
        <strain evidence="6 7">NCTC13102</strain>
    </source>
</reference>
<dbReference type="GO" id="GO:0016020">
    <property type="term" value="C:membrane"/>
    <property type="evidence" value="ECO:0007669"/>
    <property type="project" value="UniProtKB-SubCell"/>
</dbReference>
<dbReference type="RefSeq" id="WP_112059177.1">
    <property type="nucleotide sequence ID" value="NZ_UAWL01000020.1"/>
</dbReference>
<evidence type="ECO:0000313" key="6">
    <source>
        <dbReference type="EMBL" id="SQC36280.1"/>
    </source>
</evidence>
<sequence>MEVFKLIVNIVNGSSIELMKNVYAGCADVYVSSIAYTLFGLSIVMWGFLKIRGDWSRNDLFKAMIFCLIFIIVQASLSSFENYQTALNIFKIPSYWFNAGVSAFSGGSFDLEGMVNLQMNTINTNFGYMYDEGGITDPMPWILAGLYWLIGMAFLIILIVMTVLSQFMANIILSLGALVFPLVIWQQTKSIFFSWLKLYISLSLWSPFALLLSGIPTSVMQNIQQGNILGASGEALTYTALISIVLMLFSIFLLTKIPSWVSTIIGSADSSGSGSGLAGLAAGSMLAATRAMKGGAAGITSKLEGGSLGNSILGGIGQAIGGKTGEKAAQWGGSKLGQGLKTITDKFRSSDTPHISK</sequence>
<dbReference type="Pfam" id="PF04610">
    <property type="entry name" value="TrbL"/>
    <property type="match status" value="1"/>
</dbReference>
<comment type="subcellular location">
    <subcellularLocation>
        <location evidence="1">Membrane</location>
        <topology evidence="1">Multi-pass membrane protein</topology>
    </subcellularLocation>
</comment>
<keyword evidence="4 5" id="KW-0472">Membrane</keyword>
<proteinExistence type="predicted"/>
<feature type="transmembrane region" description="Helical" evidence="5">
    <location>
        <begin position="61"/>
        <end position="80"/>
    </location>
</feature>
<accession>A0A2X3GMD5</accession>
<evidence type="ECO:0000256" key="4">
    <source>
        <dbReference type="ARBA" id="ARBA00023136"/>
    </source>
</evidence>
<name>A0A2X3GMD5_9HELI</name>
<feature type="transmembrane region" description="Helical" evidence="5">
    <location>
        <begin position="29"/>
        <end position="49"/>
    </location>
</feature>
<evidence type="ECO:0000256" key="3">
    <source>
        <dbReference type="ARBA" id="ARBA00022989"/>
    </source>
</evidence>
<protein>
    <submittedName>
        <fullName evidence="6">Type IV secretory pathway, TrbL components</fullName>
    </submittedName>
</protein>
<keyword evidence="2 5" id="KW-0812">Transmembrane</keyword>
<dbReference type="Proteomes" id="UP000250166">
    <property type="component" value="Unassembled WGS sequence"/>
</dbReference>
<dbReference type="AlphaFoldDB" id="A0A2X3GMD5"/>
<evidence type="ECO:0000313" key="7">
    <source>
        <dbReference type="Proteomes" id="UP000250166"/>
    </source>
</evidence>
<feature type="transmembrane region" description="Helical" evidence="5">
    <location>
        <begin position="196"/>
        <end position="215"/>
    </location>
</feature>
<keyword evidence="3 5" id="KW-1133">Transmembrane helix</keyword>
<evidence type="ECO:0000256" key="1">
    <source>
        <dbReference type="ARBA" id="ARBA00004141"/>
    </source>
</evidence>
<evidence type="ECO:0000256" key="5">
    <source>
        <dbReference type="SAM" id="Phobius"/>
    </source>
</evidence>
<dbReference type="EMBL" id="UAWL01000020">
    <property type="protein sequence ID" value="SQC36280.1"/>
    <property type="molecule type" value="Genomic_DNA"/>
</dbReference>
<organism evidence="6 7">
    <name type="scientific">Helicobacter fennelliae</name>
    <dbReference type="NCBI Taxonomy" id="215"/>
    <lineage>
        <taxon>Bacteria</taxon>
        <taxon>Pseudomonadati</taxon>
        <taxon>Campylobacterota</taxon>
        <taxon>Epsilonproteobacteria</taxon>
        <taxon>Campylobacterales</taxon>
        <taxon>Helicobacteraceae</taxon>
        <taxon>Helicobacter</taxon>
    </lineage>
</organism>
<feature type="transmembrane region" description="Helical" evidence="5">
    <location>
        <begin position="235"/>
        <end position="254"/>
    </location>
</feature>
<evidence type="ECO:0000256" key="2">
    <source>
        <dbReference type="ARBA" id="ARBA00022692"/>
    </source>
</evidence>
<feature type="transmembrane region" description="Helical" evidence="5">
    <location>
        <begin position="167"/>
        <end position="184"/>
    </location>
</feature>
<dbReference type="GO" id="GO:0030255">
    <property type="term" value="P:protein secretion by the type IV secretion system"/>
    <property type="evidence" value="ECO:0007669"/>
    <property type="project" value="InterPro"/>
</dbReference>
<gene>
    <name evidence="6" type="ORF">NCTC13102_02090</name>
</gene>
<feature type="transmembrane region" description="Helical" evidence="5">
    <location>
        <begin position="138"/>
        <end position="161"/>
    </location>
</feature>
<dbReference type="InterPro" id="IPR007688">
    <property type="entry name" value="Conjugal_tfr_TrbL/VirB6"/>
</dbReference>